<dbReference type="AlphaFoldDB" id="A0A1I0CU48"/>
<gene>
    <name evidence="5" type="ORF">SAMN04488546_1742</name>
</gene>
<proteinExistence type="predicted"/>
<keyword evidence="2" id="KW-0804">Transcription</keyword>
<evidence type="ECO:0000313" key="6">
    <source>
        <dbReference type="Proteomes" id="UP000198507"/>
    </source>
</evidence>
<dbReference type="PANTHER" id="PTHR35807">
    <property type="entry name" value="TRANSCRIPTIONAL REGULATOR REDD-RELATED"/>
    <property type="match status" value="1"/>
</dbReference>
<dbReference type="Pfam" id="PF03704">
    <property type="entry name" value="BTAD"/>
    <property type="match status" value="1"/>
</dbReference>
<dbReference type="SUPFAM" id="SSF48452">
    <property type="entry name" value="TPR-like"/>
    <property type="match status" value="1"/>
</dbReference>
<dbReference type="GO" id="GO:0003677">
    <property type="term" value="F:DNA binding"/>
    <property type="evidence" value="ECO:0007669"/>
    <property type="project" value="TreeGrafter"/>
</dbReference>
<dbReference type="InterPro" id="IPR011990">
    <property type="entry name" value="TPR-like_helical_dom_sf"/>
</dbReference>
<dbReference type="SMART" id="SM00382">
    <property type="entry name" value="AAA"/>
    <property type="match status" value="1"/>
</dbReference>
<dbReference type="EMBL" id="FOIE01000003">
    <property type="protein sequence ID" value="SET22625.1"/>
    <property type="molecule type" value="Genomic_DNA"/>
</dbReference>
<dbReference type="Proteomes" id="UP000198507">
    <property type="component" value="Unassembled WGS sequence"/>
</dbReference>
<dbReference type="Gene3D" id="1.25.40.10">
    <property type="entry name" value="Tetratricopeptide repeat domain"/>
    <property type="match status" value="1"/>
</dbReference>
<evidence type="ECO:0000259" key="4">
    <source>
        <dbReference type="SMART" id="SM01043"/>
    </source>
</evidence>
<accession>A0A1I0CU48</accession>
<feature type="domain" description="AAA+ ATPase" evidence="3">
    <location>
        <begin position="225"/>
        <end position="377"/>
    </location>
</feature>
<reference evidence="6" key="1">
    <citation type="submission" date="2016-10" db="EMBL/GenBank/DDBJ databases">
        <authorList>
            <person name="Varghese N."/>
            <person name="Submissions S."/>
        </authorList>
    </citation>
    <scope>NUCLEOTIDE SEQUENCE [LARGE SCALE GENOMIC DNA]</scope>
    <source>
        <strain evidence="6">DSM 44209</strain>
    </source>
</reference>
<evidence type="ECO:0000259" key="3">
    <source>
        <dbReference type="SMART" id="SM00382"/>
    </source>
</evidence>
<dbReference type="PANTHER" id="PTHR35807:SF1">
    <property type="entry name" value="TRANSCRIPTIONAL REGULATOR REDD"/>
    <property type="match status" value="1"/>
</dbReference>
<dbReference type="SUPFAM" id="SSF52540">
    <property type="entry name" value="P-loop containing nucleoside triphosphate hydrolases"/>
    <property type="match status" value="1"/>
</dbReference>
<dbReference type="PRINTS" id="PR00364">
    <property type="entry name" value="DISEASERSIST"/>
</dbReference>
<keyword evidence="6" id="KW-1185">Reference proteome</keyword>
<dbReference type="InterPro" id="IPR027417">
    <property type="entry name" value="P-loop_NTPase"/>
</dbReference>
<organism evidence="5 6">
    <name type="scientific">Geodermatophilus poikilotrophus</name>
    <dbReference type="NCBI Taxonomy" id="1333667"/>
    <lineage>
        <taxon>Bacteria</taxon>
        <taxon>Bacillati</taxon>
        <taxon>Actinomycetota</taxon>
        <taxon>Actinomycetes</taxon>
        <taxon>Geodermatophilales</taxon>
        <taxon>Geodermatophilaceae</taxon>
        <taxon>Geodermatophilus</taxon>
    </lineage>
</organism>
<dbReference type="Gene3D" id="3.40.50.300">
    <property type="entry name" value="P-loop containing nucleotide triphosphate hydrolases"/>
    <property type="match status" value="1"/>
</dbReference>
<sequence length="1004" mass="106131">MHVSRLRRALEPAGGRRSGATVVVSAAPGYRLDLPREAVDAWRFEDLVARASATDDVADRRQLLAQALACWSGPAYAGSADAAWAAPEVPRLQELRLVAVELRADADLSLGRAAAVVPELERHLHDSPDREEAVRLLALALYRSGRQGDALGVLRRARERLAEELGIDPGSALRDLETAILGQVPALDLPGPRSAPLPAVPAPPPPPSLGRTAELRRLVELAAEGARVVWIAGEAGAGKTTLVEAAAARLREDGWQVLEGRCPEVDGAPPAWPWTEITRALGAAPLEEGTAFWLARAVAERLREAAREQPLLVVLDDVHRADELTLQLLRQVVDSLAGCPLLVLATYRDAEAGEALAATRAALASAGARHLELRGLDDDGIAVLARQHGLEDAGPAELVLLRERTDGNPLYVRELTRLLVAEGRGAARTGVPAGLRDVLRRRVERLPGTAVTALRQAAVLGREADVDVLAALAGRDVDEVLDALETAVLAGLLDEPAPGRVRFTHALVRDVLYEDTSLLRRARVHATALAVLREQGGVDAATLAHHAVAAAGPRTAVDAVPYVVAAAREAGRLGAAAEEARQWASALRLLELAGRRGGEEELAVLLPSISAHARAGDAVTARAQQRDAVRTARRLGRHDLLVDALAGWDAPLVWTVREGGAQDPVLLDPLLELLETPAEDGLPDDVRCRLLVALFREVEGVDDARADAASARALELARAATGPDAARLLCAALNVRAFTALGPDLVAQREPLAEELRAHAAAAGYTDHRAVAHWLLFLSAAGRTDLVAARRHVDTAVALADGGRLGHVLGTLQVFDGALLVLAGRHDEGRARYEQVAAHLAETGATNGALMALIGRFVAGFARGDLAPVADELAWLHSVMPGALTDAVVLGLLAAGRDAEARAAWQLRRPVSRDFYWLATTTLRAHAAVRLGDLPTARQAREDLLPWAGRIGGLDSGTLVVGPVDDALAAVAEALGEVDAAAAARRDADRVRRELAAQLAGVGL</sequence>
<feature type="domain" description="Bacterial transcriptional activator" evidence="4">
    <location>
        <begin position="39"/>
        <end position="181"/>
    </location>
</feature>
<dbReference type="Pfam" id="PF13191">
    <property type="entry name" value="AAA_16"/>
    <property type="match status" value="1"/>
</dbReference>
<dbReference type="InterPro" id="IPR005158">
    <property type="entry name" value="BTAD"/>
</dbReference>
<dbReference type="CDD" id="cd15831">
    <property type="entry name" value="BTAD"/>
    <property type="match status" value="1"/>
</dbReference>
<dbReference type="GO" id="GO:0006355">
    <property type="term" value="P:regulation of DNA-templated transcription"/>
    <property type="evidence" value="ECO:0007669"/>
    <property type="project" value="TreeGrafter"/>
</dbReference>
<name>A0A1I0CU48_9ACTN</name>
<dbReference type="InterPro" id="IPR051677">
    <property type="entry name" value="AfsR-DnrI-RedD_regulator"/>
</dbReference>
<dbReference type="InterPro" id="IPR041664">
    <property type="entry name" value="AAA_16"/>
</dbReference>
<protein>
    <submittedName>
        <fullName evidence="5">AAA ATPase domain-containing protein</fullName>
    </submittedName>
</protein>
<evidence type="ECO:0000256" key="2">
    <source>
        <dbReference type="ARBA" id="ARBA00023163"/>
    </source>
</evidence>
<evidence type="ECO:0000313" key="5">
    <source>
        <dbReference type="EMBL" id="SET22625.1"/>
    </source>
</evidence>
<dbReference type="InterPro" id="IPR003593">
    <property type="entry name" value="AAA+_ATPase"/>
</dbReference>
<evidence type="ECO:0000256" key="1">
    <source>
        <dbReference type="ARBA" id="ARBA00023015"/>
    </source>
</evidence>
<dbReference type="SMART" id="SM01043">
    <property type="entry name" value="BTAD"/>
    <property type="match status" value="1"/>
</dbReference>
<keyword evidence="1" id="KW-0805">Transcription regulation</keyword>